<evidence type="ECO:0000313" key="3">
    <source>
        <dbReference type="Proteomes" id="UP001642540"/>
    </source>
</evidence>
<organism evidence="2 3">
    <name type="scientific">Orchesella dallaii</name>
    <dbReference type="NCBI Taxonomy" id="48710"/>
    <lineage>
        <taxon>Eukaryota</taxon>
        <taxon>Metazoa</taxon>
        <taxon>Ecdysozoa</taxon>
        <taxon>Arthropoda</taxon>
        <taxon>Hexapoda</taxon>
        <taxon>Collembola</taxon>
        <taxon>Entomobryomorpha</taxon>
        <taxon>Entomobryoidea</taxon>
        <taxon>Orchesellidae</taxon>
        <taxon>Orchesellinae</taxon>
        <taxon>Orchesella</taxon>
    </lineage>
</organism>
<evidence type="ECO:0000256" key="1">
    <source>
        <dbReference type="SAM" id="Phobius"/>
    </source>
</evidence>
<dbReference type="EMBL" id="CAXLJM020000151">
    <property type="protein sequence ID" value="CAL8143152.1"/>
    <property type="molecule type" value="Genomic_DNA"/>
</dbReference>
<evidence type="ECO:0008006" key="4">
    <source>
        <dbReference type="Google" id="ProtNLM"/>
    </source>
</evidence>
<feature type="transmembrane region" description="Helical" evidence="1">
    <location>
        <begin position="187"/>
        <end position="208"/>
    </location>
</feature>
<sequence length="212" mass="24313">MPDDPNKSLVYLVESDILLHSQITKLSLRRDPQYFTGRAGIIRIGNLLCAVLSVGLLTSGFSPETITDTELIRKMGSDSFSGYHISVYTYVSFAAGGVTILITFVFLVLLFLFMEVRCDLLWERINQKAHVLACIVSVLAAFMNVMSIHDVQYKNCKTVRCKEEEYHDTKITKYEEVFYPPYFFQHYLAFIGFLTNAMLYSIASRVWLRNDD</sequence>
<feature type="transmembrane region" description="Helical" evidence="1">
    <location>
        <begin position="129"/>
        <end position="148"/>
    </location>
</feature>
<reference evidence="2 3" key="1">
    <citation type="submission" date="2024-08" db="EMBL/GenBank/DDBJ databases">
        <authorList>
            <person name="Cucini C."/>
            <person name="Frati F."/>
        </authorList>
    </citation>
    <scope>NUCLEOTIDE SEQUENCE [LARGE SCALE GENOMIC DNA]</scope>
</reference>
<keyword evidence="1" id="KW-1133">Transmembrane helix</keyword>
<keyword evidence="1" id="KW-0472">Membrane</keyword>
<evidence type="ECO:0000313" key="2">
    <source>
        <dbReference type="EMBL" id="CAL8143152.1"/>
    </source>
</evidence>
<gene>
    <name evidence="2" type="ORF">ODALV1_LOCUS29300</name>
</gene>
<keyword evidence="3" id="KW-1185">Reference proteome</keyword>
<accession>A0ABP1S441</accession>
<protein>
    <recommendedName>
        <fullName evidence="4">MARVEL domain-containing protein</fullName>
    </recommendedName>
</protein>
<name>A0ABP1S441_9HEXA</name>
<feature type="transmembrane region" description="Helical" evidence="1">
    <location>
        <begin position="87"/>
        <end position="113"/>
    </location>
</feature>
<feature type="transmembrane region" description="Helical" evidence="1">
    <location>
        <begin position="40"/>
        <end position="61"/>
    </location>
</feature>
<keyword evidence="1" id="KW-0812">Transmembrane</keyword>
<comment type="caution">
    <text evidence="2">The sequence shown here is derived from an EMBL/GenBank/DDBJ whole genome shotgun (WGS) entry which is preliminary data.</text>
</comment>
<dbReference type="Proteomes" id="UP001642540">
    <property type="component" value="Unassembled WGS sequence"/>
</dbReference>
<proteinExistence type="predicted"/>